<evidence type="ECO:0000256" key="6">
    <source>
        <dbReference type="ARBA" id="ARBA00022490"/>
    </source>
</evidence>
<evidence type="ECO:0000256" key="1">
    <source>
        <dbReference type="ARBA" id="ARBA00004286"/>
    </source>
</evidence>
<feature type="compositionally biased region" description="Polar residues" evidence="11">
    <location>
        <begin position="1"/>
        <end position="16"/>
    </location>
</feature>
<keyword evidence="7" id="KW-0132">Cell division</keyword>
<dbReference type="InterPro" id="IPR022816">
    <property type="entry name" value="Condensin_barren_su2"/>
</dbReference>
<evidence type="ECO:0000313" key="12">
    <source>
        <dbReference type="EMBL" id="KAL3790838.1"/>
    </source>
</evidence>
<dbReference type="AlphaFoldDB" id="A0ABD3PRS5"/>
<evidence type="ECO:0000256" key="10">
    <source>
        <dbReference type="ARBA" id="ARBA00023306"/>
    </source>
</evidence>
<evidence type="ECO:0000256" key="2">
    <source>
        <dbReference type="ARBA" id="ARBA00004496"/>
    </source>
</evidence>
<keyword evidence="5" id="KW-0158">Chromosome</keyword>
<sequence>MASIENANPNLEESTPTKPPRKRVSISPKKPIVHSPRNRPASKFTPQNDDEWSLDASSSDEAPTLKKKKDKKQKRRRRSSARFLRLSQGGDDEEEKDEEFASSEHLGEIYRQAIRMNAENKINAGNSWGLKLIENMDKFIEEDGSTPRENKKEERSRVNFTKASCTLDASVKIYSYRVDDVHLSSYRVLANLNRTDKKDMVEEEDINAAAGGVVEENGVKKRKERKGGVETIETNLANINMSKLDSAYDIDPLFHKMSKAFDEGGAKGLLLGNLGVSPKGCHIVFDSKELVGDDAEQKDMVERHVVDEEKAEVEANKDEINLQEIDLSAFSNKLESLLASYSAPSVDSVAFVPQLQSLRDDYATLESEGYGVDEKESAKEGRRRLRLYDAPEEEEKEAEKSIHHIALERSRGSVLGMSFDTNFRLSLGPDEDDEDDGGFMAAEEGLGGDGEFAPVDFGGDDGGFQPDFEFQASEETETFTDRQSYNNTKVLLDALCDGDAFYDDRIGSNSDYTFFDMKKFEKATDGNLWAGSQHWKKAPGMAKSQKSARKVMFLDDGAETEKKTKKSSKKDRVFIDFTTAPDTDSVFEKKSKTKTTRKKSSADPFQMPKTKKDFLLPPDADVSASALTRLFSRPNAVVQKPNGTPSKVVGKSVGFYDMEDNALGFDCENDFGGENDTGGFEIAYGDDDGDVDNDMDYRTDHFDEVRKVQKIDINYATVAKKVDVRRLKRDLWAELEEKTAIVPPEDFSDEAKYQDDIYENPPATRAVSFKETVETMDQAQSQHDVTVSFYFICCLHLANEKGLKLDSTGLEDFMISMNDGSSSFQEMMEDASANM</sequence>
<reference evidence="12 13" key="1">
    <citation type="submission" date="2024-10" db="EMBL/GenBank/DDBJ databases">
        <title>Updated reference genomes for cyclostephanoid diatoms.</title>
        <authorList>
            <person name="Roberts W.R."/>
            <person name="Alverson A.J."/>
        </authorList>
    </citation>
    <scope>NUCLEOTIDE SEQUENCE [LARGE SCALE GENOMIC DNA]</scope>
    <source>
        <strain evidence="12 13">AJA010-31</strain>
    </source>
</reference>
<keyword evidence="13" id="KW-1185">Reference proteome</keyword>
<protein>
    <recommendedName>
        <fullName evidence="4">Condensin complex subunit 2</fullName>
    </recommendedName>
</protein>
<dbReference type="Proteomes" id="UP001530400">
    <property type="component" value="Unassembled WGS sequence"/>
</dbReference>
<organism evidence="12 13">
    <name type="scientific">Cyclotella atomus</name>
    <dbReference type="NCBI Taxonomy" id="382360"/>
    <lineage>
        <taxon>Eukaryota</taxon>
        <taxon>Sar</taxon>
        <taxon>Stramenopiles</taxon>
        <taxon>Ochrophyta</taxon>
        <taxon>Bacillariophyta</taxon>
        <taxon>Coscinodiscophyceae</taxon>
        <taxon>Thalassiosirophycidae</taxon>
        <taxon>Stephanodiscales</taxon>
        <taxon>Stephanodiscaceae</taxon>
        <taxon>Cyclotella</taxon>
    </lineage>
</organism>
<gene>
    <name evidence="12" type="ORF">ACHAWO_007935</name>
</gene>
<keyword evidence="9" id="KW-0226">DNA condensation</keyword>
<dbReference type="Pfam" id="PF05786">
    <property type="entry name" value="Cnd2"/>
    <property type="match status" value="1"/>
</dbReference>
<evidence type="ECO:0000313" key="13">
    <source>
        <dbReference type="Proteomes" id="UP001530400"/>
    </source>
</evidence>
<feature type="compositionally biased region" description="Acidic residues" evidence="11">
    <location>
        <begin position="90"/>
        <end position="101"/>
    </location>
</feature>
<accession>A0ABD3PRS5</accession>
<dbReference type="GO" id="GO:0030261">
    <property type="term" value="P:chromosome condensation"/>
    <property type="evidence" value="ECO:0007669"/>
    <property type="project" value="UniProtKB-KW"/>
</dbReference>
<evidence type="ECO:0000256" key="8">
    <source>
        <dbReference type="ARBA" id="ARBA00022776"/>
    </source>
</evidence>
<proteinExistence type="inferred from homology"/>
<evidence type="ECO:0000256" key="3">
    <source>
        <dbReference type="ARBA" id="ARBA00009471"/>
    </source>
</evidence>
<keyword evidence="6" id="KW-0963">Cytoplasm</keyword>
<dbReference type="PANTHER" id="PTHR13108">
    <property type="entry name" value="CONDENSIN COMPLEX SUBUNIT 2"/>
    <property type="match status" value="1"/>
</dbReference>
<name>A0ABD3PRS5_9STRA</name>
<evidence type="ECO:0000256" key="4">
    <source>
        <dbReference type="ARBA" id="ARBA00016065"/>
    </source>
</evidence>
<keyword evidence="8" id="KW-0498">Mitosis</keyword>
<dbReference type="GO" id="GO:0051301">
    <property type="term" value="P:cell division"/>
    <property type="evidence" value="ECO:0007669"/>
    <property type="project" value="UniProtKB-KW"/>
</dbReference>
<comment type="subcellular location">
    <subcellularLocation>
        <location evidence="1">Chromosome</location>
    </subcellularLocation>
    <subcellularLocation>
        <location evidence="2">Cytoplasm</location>
    </subcellularLocation>
</comment>
<evidence type="ECO:0000256" key="11">
    <source>
        <dbReference type="SAM" id="MobiDB-lite"/>
    </source>
</evidence>
<evidence type="ECO:0000256" key="5">
    <source>
        <dbReference type="ARBA" id="ARBA00022454"/>
    </source>
</evidence>
<dbReference type="PANTHER" id="PTHR13108:SF9">
    <property type="entry name" value="CONDENSIN COMPLEX SUBUNIT 2"/>
    <property type="match status" value="1"/>
</dbReference>
<feature type="compositionally biased region" description="Basic residues" evidence="11">
    <location>
        <begin position="65"/>
        <end position="80"/>
    </location>
</feature>
<dbReference type="GO" id="GO:0005694">
    <property type="term" value="C:chromosome"/>
    <property type="evidence" value="ECO:0007669"/>
    <property type="project" value="UniProtKB-SubCell"/>
</dbReference>
<comment type="similarity">
    <text evidence="3">Belongs to the CND2 (condensin subunit 2) family.</text>
</comment>
<feature type="region of interest" description="Disordered" evidence="11">
    <location>
        <begin position="1"/>
        <end position="102"/>
    </location>
</feature>
<keyword evidence="10" id="KW-0131">Cell cycle</keyword>
<evidence type="ECO:0000256" key="7">
    <source>
        <dbReference type="ARBA" id="ARBA00022618"/>
    </source>
</evidence>
<evidence type="ECO:0000256" key="9">
    <source>
        <dbReference type="ARBA" id="ARBA00023067"/>
    </source>
</evidence>
<dbReference type="GO" id="GO:0005737">
    <property type="term" value="C:cytoplasm"/>
    <property type="evidence" value="ECO:0007669"/>
    <property type="project" value="UniProtKB-SubCell"/>
</dbReference>
<dbReference type="EMBL" id="JALLPJ020000482">
    <property type="protein sequence ID" value="KAL3790838.1"/>
    <property type="molecule type" value="Genomic_DNA"/>
</dbReference>
<comment type="caution">
    <text evidence="12">The sequence shown here is derived from an EMBL/GenBank/DDBJ whole genome shotgun (WGS) entry which is preliminary data.</text>
</comment>
<feature type="region of interest" description="Disordered" evidence="11">
    <location>
        <begin position="589"/>
        <end position="616"/>
    </location>
</feature>